<dbReference type="InterPro" id="IPR017850">
    <property type="entry name" value="Alkaline_phosphatase_core_sf"/>
</dbReference>
<gene>
    <name evidence="4" type="ORF">ACFFJ3_18615</name>
</gene>
<feature type="chain" id="PRO_5046594437" evidence="3">
    <location>
        <begin position="31"/>
        <end position="506"/>
    </location>
</feature>
<keyword evidence="5" id="KW-1185">Reference proteome</keyword>
<evidence type="ECO:0000256" key="3">
    <source>
        <dbReference type="SAM" id="SignalP"/>
    </source>
</evidence>
<keyword evidence="3" id="KW-0732">Signal</keyword>
<evidence type="ECO:0000256" key="1">
    <source>
        <dbReference type="ARBA" id="ARBA00022553"/>
    </source>
</evidence>
<dbReference type="EMBL" id="JBHLXG010000018">
    <property type="protein sequence ID" value="MFC0228486.1"/>
    <property type="molecule type" value="Genomic_DNA"/>
</dbReference>
<sequence>MKKRQSVGKINGCSLFLSSLLALASGSTYAANEAKNVIFFLGDGMGPVTVTAARIYKGEKLLVANPDSLSSSERAELTMQSLKYAARIKTFSNDAQTTDSAPSMAAYMTGVKANNEVISMSANTQAYTADGTQYISGEDSTCQPDNGERAKTLLELSKAVGRSVGAVSTTRVGHATPAATYAHICNRNGYNTIAEQSVPGHPNYNSWLGDGVDVLMGGGQRNYLPKSINPSSKRSDNLNLVSAMESAGYTYIDSGTQLRNLNTGSVNKLLGLFAQSEMAYELDRVNQELDQPSLAEMAEKALEVLSRNEKGFFLMVEGGRIDHALHGSNAKRALEDTLAMDEAIKTVLTFMAAKDPGLKNTLIVVTADHDHSIAFNGYGKIGNPILGKVYNYQNGELAKAADGKPYTTLVFGNGGRPNASSQRNMEDNGALWVAPARGAEREDLTNIDTTQDNFLQEVGIHLGTPGAETHAGGDVMLYADGAGSQIFKGTMDNTDVFTKVKTAAGL</sequence>
<dbReference type="SMART" id="SM00098">
    <property type="entry name" value="alkPPc"/>
    <property type="match status" value="1"/>
</dbReference>
<dbReference type="Proteomes" id="UP001589792">
    <property type="component" value="Unassembled WGS sequence"/>
</dbReference>
<organism evidence="4 5">
    <name type="scientific">Serratia aquatilis</name>
    <dbReference type="NCBI Taxonomy" id="1737515"/>
    <lineage>
        <taxon>Bacteria</taxon>
        <taxon>Pseudomonadati</taxon>
        <taxon>Pseudomonadota</taxon>
        <taxon>Gammaproteobacteria</taxon>
        <taxon>Enterobacterales</taxon>
        <taxon>Yersiniaceae</taxon>
        <taxon>Serratia</taxon>
    </lineage>
</organism>
<dbReference type="Gene3D" id="3.40.720.10">
    <property type="entry name" value="Alkaline Phosphatase, subunit A"/>
    <property type="match status" value="1"/>
</dbReference>
<dbReference type="PANTHER" id="PTHR11596">
    <property type="entry name" value="ALKALINE PHOSPHATASE"/>
    <property type="match status" value="1"/>
</dbReference>
<dbReference type="RefSeq" id="WP_380678123.1">
    <property type="nucleotide sequence ID" value="NZ_CP173186.1"/>
</dbReference>
<name>A0ABV6EHL0_9GAMM</name>
<keyword evidence="1" id="KW-0597">Phosphoprotein</keyword>
<proteinExistence type="inferred from homology"/>
<dbReference type="InterPro" id="IPR001952">
    <property type="entry name" value="Alkaline_phosphatase"/>
</dbReference>
<evidence type="ECO:0000313" key="4">
    <source>
        <dbReference type="EMBL" id="MFC0228486.1"/>
    </source>
</evidence>
<comment type="caution">
    <text evidence="4">The sequence shown here is derived from an EMBL/GenBank/DDBJ whole genome shotgun (WGS) entry which is preliminary data.</text>
</comment>
<evidence type="ECO:0000256" key="2">
    <source>
        <dbReference type="RuleBase" id="RU003946"/>
    </source>
</evidence>
<dbReference type="PRINTS" id="PR00113">
    <property type="entry name" value="ALKPHPHTASE"/>
</dbReference>
<evidence type="ECO:0000313" key="5">
    <source>
        <dbReference type="Proteomes" id="UP001589792"/>
    </source>
</evidence>
<comment type="similarity">
    <text evidence="2">Belongs to the alkaline phosphatase family.</text>
</comment>
<dbReference type="CDD" id="cd16012">
    <property type="entry name" value="ALP"/>
    <property type="match status" value="1"/>
</dbReference>
<feature type="signal peptide" evidence="3">
    <location>
        <begin position="1"/>
        <end position="30"/>
    </location>
</feature>
<accession>A0ABV6EHL0</accession>
<dbReference type="Pfam" id="PF00245">
    <property type="entry name" value="Alk_phosphatase"/>
    <property type="match status" value="1"/>
</dbReference>
<dbReference type="PANTHER" id="PTHR11596:SF5">
    <property type="entry name" value="ALKALINE PHOSPHATASE"/>
    <property type="match status" value="1"/>
</dbReference>
<protein>
    <submittedName>
        <fullName evidence="4">Alkaline phosphatase</fullName>
    </submittedName>
</protein>
<dbReference type="SUPFAM" id="SSF53649">
    <property type="entry name" value="Alkaline phosphatase-like"/>
    <property type="match status" value="1"/>
</dbReference>
<reference evidence="4 5" key="1">
    <citation type="submission" date="2024-09" db="EMBL/GenBank/DDBJ databases">
        <authorList>
            <person name="Sun Q."/>
            <person name="Mori K."/>
        </authorList>
    </citation>
    <scope>NUCLEOTIDE SEQUENCE [LARGE SCALE GENOMIC DNA]</scope>
    <source>
        <strain evidence="4 5">CCM 8626</strain>
    </source>
</reference>